<gene>
    <name evidence="2" type="ORF">WICPIJ_001662</name>
</gene>
<dbReference type="Proteomes" id="UP000774326">
    <property type="component" value="Unassembled WGS sequence"/>
</dbReference>
<proteinExistence type="predicted"/>
<feature type="compositionally biased region" description="Basic residues" evidence="1">
    <location>
        <begin position="357"/>
        <end position="369"/>
    </location>
</feature>
<reference evidence="2" key="1">
    <citation type="journal article" date="2021" name="Open Biol.">
        <title>Shared evolutionary footprints suggest mitochondrial oxidative damage underlies multiple complex I losses in fungi.</title>
        <authorList>
            <person name="Schikora-Tamarit M.A."/>
            <person name="Marcet-Houben M."/>
            <person name="Nosek J."/>
            <person name="Gabaldon T."/>
        </authorList>
    </citation>
    <scope>NUCLEOTIDE SEQUENCE</scope>
    <source>
        <strain evidence="2">CBS2887</strain>
    </source>
</reference>
<evidence type="ECO:0000313" key="2">
    <source>
        <dbReference type="EMBL" id="KAH3687385.1"/>
    </source>
</evidence>
<feature type="region of interest" description="Disordered" evidence="1">
    <location>
        <begin position="59"/>
        <end position="125"/>
    </location>
</feature>
<keyword evidence="3" id="KW-1185">Reference proteome</keyword>
<feature type="compositionally biased region" description="Polar residues" evidence="1">
    <location>
        <begin position="386"/>
        <end position="403"/>
    </location>
</feature>
<accession>A0A9P8QD74</accession>
<feature type="region of interest" description="Disordered" evidence="1">
    <location>
        <begin position="314"/>
        <end position="339"/>
    </location>
</feature>
<dbReference type="OrthoDB" id="3981229at2759"/>
<evidence type="ECO:0000313" key="3">
    <source>
        <dbReference type="Proteomes" id="UP000774326"/>
    </source>
</evidence>
<dbReference type="AlphaFoldDB" id="A0A9P8QD74"/>
<comment type="caution">
    <text evidence="2">The sequence shown here is derived from an EMBL/GenBank/DDBJ whole genome shotgun (WGS) entry which is preliminary data.</text>
</comment>
<sequence>MDHSHSSKKPTGNATLLQNLHSNIRSVPSPQLQHILNPVTIASSPVTPMVSTSTPLHFINTPASLSSKSRHNEDDDDEDDDDWEVVDQDEDETEDENGASSCLSSADDEDYEPETHHEEAQEDVDFSFYQADADYNELEGDDLEKLLEDLKHDFDSSLLDLLKPVGYNLPQEIIAQQGQNEMKQVNQAAKNGHTTEQVDEDATLATIDPQIVQSTRDERESAQQTRLKALINYPSAHFIPTQSSQSSSQTVGASRTAITTATAAPQNLQHKVLPLKSATITPQPHTPHGKLPLPPLATFKQMVSTGMQTMPITSDTLLSSSTDSKPTPRTPHNAGTTSNDIGIVESCEFCLRQFRGPKARTHRQQHIKKLHPDSYTRKKSGRKSGTRMNSKSLQKQSETVRNA</sequence>
<feature type="compositionally biased region" description="Low complexity" evidence="1">
    <location>
        <begin position="314"/>
        <end position="324"/>
    </location>
</feature>
<name>A0A9P8QD74_WICPI</name>
<reference evidence="2" key="2">
    <citation type="submission" date="2021-01" db="EMBL/GenBank/DDBJ databases">
        <authorList>
            <person name="Schikora-Tamarit M.A."/>
        </authorList>
    </citation>
    <scope>NUCLEOTIDE SEQUENCE</scope>
    <source>
        <strain evidence="2">CBS2887</strain>
    </source>
</reference>
<dbReference type="EMBL" id="JAEUBG010000861">
    <property type="protein sequence ID" value="KAH3687385.1"/>
    <property type="molecule type" value="Genomic_DNA"/>
</dbReference>
<feature type="compositionally biased region" description="Acidic residues" evidence="1">
    <location>
        <begin position="74"/>
        <end position="97"/>
    </location>
</feature>
<feature type="region of interest" description="Disordered" evidence="1">
    <location>
        <begin position="357"/>
        <end position="403"/>
    </location>
</feature>
<protein>
    <submittedName>
        <fullName evidence="2">Uncharacterized protein</fullName>
    </submittedName>
</protein>
<organism evidence="2 3">
    <name type="scientific">Wickerhamomyces pijperi</name>
    <name type="common">Yeast</name>
    <name type="synonym">Pichia pijperi</name>
    <dbReference type="NCBI Taxonomy" id="599730"/>
    <lineage>
        <taxon>Eukaryota</taxon>
        <taxon>Fungi</taxon>
        <taxon>Dikarya</taxon>
        <taxon>Ascomycota</taxon>
        <taxon>Saccharomycotina</taxon>
        <taxon>Saccharomycetes</taxon>
        <taxon>Phaffomycetales</taxon>
        <taxon>Wickerhamomycetaceae</taxon>
        <taxon>Wickerhamomyces</taxon>
    </lineage>
</organism>
<evidence type="ECO:0000256" key="1">
    <source>
        <dbReference type="SAM" id="MobiDB-lite"/>
    </source>
</evidence>